<proteinExistence type="predicted"/>
<dbReference type="InterPro" id="IPR011008">
    <property type="entry name" value="Dimeric_a/b-barrel"/>
</dbReference>
<keyword evidence="2" id="KW-1185">Reference proteome</keyword>
<name>A0A1H5HJT8_9ACTN</name>
<sequence>MNDEERTSPPMQRIALHTVLKAGKEEEYERVHAVIPAELDAALRAAGVHSWRIWRDGRDLFHVVECDDYQAMRAALRDHPANVVWQERVGPLHAVADDYSGGDTGLRHVWDLPARPAR</sequence>
<organism evidence="1 2">
    <name type="scientific">Jiangella alba</name>
    <dbReference type="NCBI Taxonomy" id="561176"/>
    <lineage>
        <taxon>Bacteria</taxon>
        <taxon>Bacillati</taxon>
        <taxon>Actinomycetota</taxon>
        <taxon>Actinomycetes</taxon>
        <taxon>Jiangellales</taxon>
        <taxon>Jiangellaceae</taxon>
        <taxon>Jiangella</taxon>
    </lineage>
</organism>
<dbReference type="GO" id="GO:0016857">
    <property type="term" value="F:racemase and epimerase activity, acting on carbohydrates and derivatives"/>
    <property type="evidence" value="ECO:0007669"/>
    <property type="project" value="InterPro"/>
</dbReference>
<dbReference type="STRING" id="561176.SAMN04488561_0876"/>
<evidence type="ECO:0000313" key="1">
    <source>
        <dbReference type="EMBL" id="SEE28237.1"/>
    </source>
</evidence>
<dbReference type="InterPro" id="IPR008000">
    <property type="entry name" value="Rham/fucose_mutarotase"/>
</dbReference>
<dbReference type="Proteomes" id="UP000181980">
    <property type="component" value="Unassembled WGS sequence"/>
</dbReference>
<dbReference type="Pfam" id="PF05336">
    <property type="entry name" value="rhaM"/>
    <property type="match status" value="1"/>
</dbReference>
<protein>
    <submittedName>
        <fullName evidence="1">L-rhamnose mutarotase</fullName>
    </submittedName>
</protein>
<dbReference type="SUPFAM" id="SSF54909">
    <property type="entry name" value="Dimeric alpha+beta barrel"/>
    <property type="match status" value="1"/>
</dbReference>
<accession>A0A1H5HJT8</accession>
<dbReference type="EMBL" id="FNUC01000003">
    <property type="protein sequence ID" value="SEE28237.1"/>
    <property type="molecule type" value="Genomic_DNA"/>
</dbReference>
<gene>
    <name evidence="1" type="ORF">SAMN04488561_0876</name>
</gene>
<reference evidence="2" key="1">
    <citation type="submission" date="2016-10" db="EMBL/GenBank/DDBJ databases">
        <authorList>
            <person name="Varghese N."/>
            <person name="Submissions S."/>
        </authorList>
    </citation>
    <scope>NUCLEOTIDE SEQUENCE [LARGE SCALE GENOMIC DNA]</scope>
    <source>
        <strain evidence="2">DSM 45237</strain>
    </source>
</reference>
<evidence type="ECO:0000313" key="2">
    <source>
        <dbReference type="Proteomes" id="UP000181980"/>
    </source>
</evidence>
<dbReference type="Gene3D" id="3.30.70.100">
    <property type="match status" value="1"/>
</dbReference>
<dbReference type="AlphaFoldDB" id="A0A1H5HJT8"/>